<dbReference type="NCBIfam" id="TIGR00696">
    <property type="entry name" value="wecG_tagA_cpsF"/>
    <property type="match status" value="1"/>
</dbReference>
<protein>
    <submittedName>
        <fullName evidence="3">N-acetylmannosaminyltransferase</fullName>
    </submittedName>
</protein>
<evidence type="ECO:0000256" key="1">
    <source>
        <dbReference type="ARBA" id="ARBA00022676"/>
    </source>
</evidence>
<dbReference type="EMBL" id="QKTX01000015">
    <property type="protein sequence ID" value="PZV79116.1"/>
    <property type="molecule type" value="Genomic_DNA"/>
</dbReference>
<reference evidence="3 4" key="1">
    <citation type="submission" date="2018-06" db="EMBL/GenBank/DDBJ databases">
        <title>Genomic Encyclopedia of Archaeal and Bacterial Type Strains, Phase II (KMG-II): from individual species to whole genera.</title>
        <authorList>
            <person name="Goeker M."/>
        </authorList>
    </citation>
    <scope>NUCLEOTIDE SEQUENCE [LARGE SCALE GENOMIC DNA]</scope>
    <source>
        <strain evidence="3 4">T4</strain>
    </source>
</reference>
<dbReference type="OrthoDB" id="9771846at2"/>
<dbReference type="Proteomes" id="UP000248917">
    <property type="component" value="Unassembled WGS sequence"/>
</dbReference>
<evidence type="ECO:0000256" key="2">
    <source>
        <dbReference type="ARBA" id="ARBA00022679"/>
    </source>
</evidence>
<dbReference type="RefSeq" id="WP_111394381.1">
    <property type="nucleotide sequence ID" value="NZ_QKTX01000015.1"/>
</dbReference>
<keyword evidence="4" id="KW-1185">Reference proteome</keyword>
<dbReference type="AlphaFoldDB" id="A0A326RN21"/>
<keyword evidence="2 3" id="KW-0808">Transferase</keyword>
<dbReference type="CDD" id="cd06533">
    <property type="entry name" value="Glyco_transf_WecG_TagA"/>
    <property type="match status" value="1"/>
</dbReference>
<keyword evidence="1" id="KW-0328">Glycosyltransferase</keyword>
<organism evidence="3 4">
    <name type="scientific">Algoriphagus aquaeductus</name>
    <dbReference type="NCBI Taxonomy" id="475299"/>
    <lineage>
        <taxon>Bacteria</taxon>
        <taxon>Pseudomonadati</taxon>
        <taxon>Bacteroidota</taxon>
        <taxon>Cytophagia</taxon>
        <taxon>Cytophagales</taxon>
        <taxon>Cyclobacteriaceae</taxon>
        <taxon>Algoriphagus</taxon>
    </lineage>
</organism>
<sequence>MINNKILGVRFDNYTIDEFVHLIVQEIKAKKKFRIALSNPEFLLEARKRPELKSYLNSIEFNVADGIGVVYASRLLHGVPLKERITGTDMLPRLIEKSRENGFTFYFLGGKPGIAEKAKQKFLELFDYKGVIGLHHGYFDENLESVIIDEIRNIKPDILMVCLGNPKQEKWIQDNFHLLDAKLIFGNGGALDYYSNNVKRAPIWFQKNGLEWLYRLTQDFTWPRIKRQARLFKFPFLVLAEYGKQGFKKVNRINEVFH</sequence>
<dbReference type="InterPro" id="IPR004629">
    <property type="entry name" value="WecG_TagA_CpsF"/>
</dbReference>
<gene>
    <name evidence="3" type="ORF">CLV31_11576</name>
</gene>
<evidence type="ECO:0000313" key="3">
    <source>
        <dbReference type="EMBL" id="PZV79116.1"/>
    </source>
</evidence>
<dbReference type="PANTHER" id="PTHR34136">
    <property type="match status" value="1"/>
</dbReference>
<proteinExistence type="predicted"/>
<name>A0A326RN21_9BACT</name>
<dbReference type="PANTHER" id="PTHR34136:SF1">
    <property type="entry name" value="UDP-N-ACETYL-D-MANNOSAMINURONIC ACID TRANSFERASE"/>
    <property type="match status" value="1"/>
</dbReference>
<comment type="caution">
    <text evidence="3">The sequence shown here is derived from an EMBL/GenBank/DDBJ whole genome shotgun (WGS) entry which is preliminary data.</text>
</comment>
<evidence type="ECO:0000313" key="4">
    <source>
        <dbReference type="Proteomes" id="UP000248917"/>
    </source>
</evidence>
<dbReference type="Pfam" id="PF03808">
    <property type="entry name" value="Glyco_tran_WecG"/>
    <property type="match status" value="1"/>
</dbReference>
<accession>A0A326RN21</accession>
<dbReference type="GO" id="GO:0016758">
    <property type="term" value="F:hexosyltransferase activity"/>
    <property type="evidence" value="ECO:0007669"/>
    <property type="project" value="TreeGrafter"/>
</dbReference>